<dbReference type="GO" id="GO:0015234">
    <property type="term" value="F:thiamine transmembrane transporter activity"/>
    <property type="evidence" value="ECO:0007669"/>
    <property type="project" value="InterPro"/>
</dbReference>
<dbReference type="OrthoDB" id="9795813at2"/>
<keyword evidence="3" id="KW-1185">Reference proteome</keyword>
<dbReference type="STRING" id="1648.A2I91_04095"/>
<organism evidence="2 3">
    <name type="scientific">Erysipelothrix rhusiopathiae ATCC 19414</name>
    <dbReference type="NCBI Taxonomy" id="525280"/>
    <lineage>
        <taxon>Bacteria</taxon>
        <taxon>Bacillati</taxon>
        <taxon>Bacillota</taxon>
        <taxon>Erysipelotrichia</taxon>
        <taxon>Erysipelotrichales</taxon>
        <taxon>Erysipelotrichaceae</taxon>
        <taxon>Erysipelothrix</taxon>
    </lineage>
</organism>
<dbReference type="GO" id="GO:0005886">
    <property type="term" value="C:plasma membrane"/>
    <property type="evidence" value="ECO:0007669"/>
    <property type="project" value="InterPro"/>
</dbReference>
<gene>
    <name evidence="2" type="ORF">HMPREF0357_11311</name>
</gene>
<dbReference type="AlphaFoldDB" id="E7FWD4"/>
<feature type="transmembrane region" description="Helical" evidence="1">
    <location>
        <begin position="12"/>
        <end position="29"/>
    </location>
</feature>
<dbReference type="Gene3D" id="1.10.1760.20">
    <property type="match status" value="1"/>
</dbReference>
<dbReference type="EMBL" id="ACLK02000002">
    <property type="protein sequence ID" value="EFY09204.1"/>
    <property type="molecule type" value="Genomic_DNA"/>
</dbReference>
<feature type="transmembrane region" description="Helical" evidence="1">
    <location>
        <begin position="78"/>
        <end position="98"/>
    </location>
</feature>
<accession>E7FWD4</accession>
<feature type="transmembrane region" description="Helical" evidence="1">
    <location>
        <begin position="139"/>
        <end position="166"/>
    </location>
</feature>
<keyword evidence="1" id="KW-0472">Membrane</keyword>
<reference evidence="2" key="1">
    <citation type="submission" date="2011-01" db="EMBL/GenBank/DDBJ databases">
        <authorList>
            <person name="Muzny D."/>
            <person name="Qin X."/>
            <person name="Buhay C."/>
            <person name="Dugan-Rocha S."/>
            <person name="Ding Y."/>
            <person name="Chen G."/>
            <person name="Hawes A."/>
            <person name="Holder M."/>
            <person name="Jhangiani S."/>
            <person name="Johnson A."/>
            <person name="Khan Z."/>
            <person name="Li Z."/>
            <person name="Liu W."/>
            <person name="Liu X."/>
            <person name="Perez L."/>
            <person name="Shen H."/>
            <person name="Wang Q."/>
            <person name="Watt J."/>
            <person name="Xi L."/>
            <person name="Xin Y."/>
            <person name="Zhou J."/>
            <person name="Deng J."/>
            <person name="Jiang H."/>
            <person name="Liu Y."/>
            <person name="Qu J."/>
            <person name="Song X.-Z."/>
            <person name="Zhang L."/>
            <person name="Villasana D."/>
            <person name="Johnson A."/>
            <person name="Liu J."/>
            <person name="Liyanage D."/>
            <person name="Lorensuhewa L."/>
            <person name="Robinson T."/>
            <person name="Song A."/>
            <person name="Song B.-B."/>
            <person name="Dinh H."/>
            <person name="Thornton R."/>
            <person name="Coyle M."/>
            <person name="Francisco L."/>
            <person name="Jackson L."/>
            <person name="Javaid M."/>
            <person name="Korchina V."/>
            <person name="Kovar C."/>
            <person name="Mata R."/>
            <person name="Mathew T."/>
            <person name="Ngo R."/>
            <person name="Nguyen L."/>
            <person name="Nguyen N."/>
            <person name="Okwuonu G."/>
            <person name="Ongeri F."/>
            <person name="Pham C."/>
            <person name="Simmons D."/>
            <person name="Wilczek-Boney K."/>
            <person name="Hale W."/>
            <person name="Jakkamsetti A."/>
            <person name="Pham P."/>
            <person name="Ruth R."/>
            <person name="San Lucas F."/>
            <person name="Warren J."/>
            <person name="Zhang J."/>
            <person name="Zhao Z."/>
            <person name="Zhou C."/>
            <person name="Zhu D."/>
            <person name="Lee S."/>
            <person name="Bess C."/>
            <person name="Blankenburg K."/>
            <person name="Forbes L."/>
            <person name="Fu Q."/>
            <person name="Gubbala S."/>
            <person name="Hirani K."/>
            <person name="Jayaseelan J.C."/>
            <person name="Lara F."/>
            <person name="Munidasa M."/>
            <person name="Palculict T."/>
            <person name="Patil S."/>
            <person name="Pu L.-L."/>
            <person name="Saada N."/>
            <person name="Tang L."/>
            <person name="Weissenberger G."/>
            <person name="Zhu Y."/>
            <person name="Hemphill L."/>
            <person name="Shang Y."/>
            <person name="Youmans B."/>
            <person name="Ayvaz T."/>
            <person name="Ross M."/>
            <person name="Santibanez J."/>
            <person name="Aqrawi P."/>
            <person name="Gross S."/>
            <person name="Joshi V."/>
            <person name="Fowler G."/>
            <person name="Nazareth L."/>
            <person name="Reid J."/>
            <person name="Worley K."/>
            <person name="Petrosino J."/>
            <person name="Highlander S."/>
            <person name="Gibbs R."/>
        </authorList>
    </citation>
    <scope>NUCLEOTIDE SEQUENCE [LARGE SCALE GENOMIC DNA]</scope>
    <source>
        <strain evidence="2">ATCC 19414</strain>
    </source>
</reference>
<evidence type="ECO:0000256" key="1">
    <source>
        <dbReference type="SAM" id="Phobius"/>
    </source>
</evidence>
<proteinExistence type="predicted"/>
<feature type="transmembrane region" description="Helical" evidence="1">
    <location>
        <begin position="110"/>
        <end position="132"/>
    </location>
</feature>
<comment type="caution">
    <text evidence="2">The sequence shown here is derived from an EMBL/GenBank/DDBJ whole genome shotgun (WGS) entry which is preliminary data.</text>
</comment>
<dbReference type="InterPro" id="IPR012651">
    <property type="entry name" value="Thia_Transptr_ThiT"/>
</dbReference>
<dbReference type="Pfam" id="PF09515">
    <property type="entry name" value="Thia_YuaJ"/>
    <property type="match status" value="1"/>
</dbReference>
<feature type="transmembrane region" description="Helical" evidence="1">
    <location>
        <begin position="41"/>
        <end position="66"/>
    </location>
</feature>
<evidence type="ECO:0000313" key="2">
    <source>
        <dbReference type="EMBL" id="EFY09204.1"/>
    </source>
</evidence>
<name>E7FWD4_ERYRH</name>
<dbReference type="Proteomes" id="UP000003028">
    <property type="component" value="Unassembled WGS sequence"/>
</dbReference>
<keyword evidence="1" id="KW-1133">Transmembrane helix</keyword>
<protein>
    <submittedName>
        <fullName evidence="2">Thiamine transporter protein (Thia_YuaJ)</fullName>
    </submittedName>
</protein>
<evidence type="ECO:0000313" key="3">
    <source>
        <dbReference type="Proteomes" id="UP000003028"/>
    </source>
</evidence>
<dbReference type="RefSeq" id="WP_003775382.1">
    <property type="nucleotide sequence ID" value="NZ_ACLK02000002.1"/>
</dbReference>
<keyword evidence="1" id="KW-0812">Transmembrane</keyword>
<sequence>MKTKKILTISTYVLLFGVLECITVTFDILRLPQGGSVSSSILVLIVASYHLGLKNSICVVSLSFLVKCMIQPPIAIHWFQFFLDYIFAYSVYAIVGLIPNLKVYDLSLPIGVVVSNLLRFILHTLSGLLFYAGFYRGNVLLGVVSYNATYMIPTTIISFALILALMPKLEPLLMLRTGIKNRN</sequence>